<keyword evidence="3" id="KW-1185">Reference proteome</keyword>
<dbReference type="Proteomes" id="UP000326041">
    <property type="component" value="Chromosome"/>
</dbReference>
<feature type="region of interest" description="Disordered" evidence="1">
    <location>
        <begin position="91"/>
        <end position="114"/>
    </location>
</feature>
<evidence type="ECO:0000313" key="2">
    <source>
        <dbReference type="EMBL" id="QEV09307.1"/>
    </source>
</evidence>
<proteinExistence type="predicted"/>
<dbReference type="EMBL" id="CP023697">
    <property type="protein sequence ID" value="QEV09307.1"/>
    <property type="molecule type" value="Genomic_DNA"/>
</dbReference>
<evidence type="ECO:0000313" key="3">
    <source>
        <dbReference type="Proteomes" id="UP000326041"/>
    </source>
</evidence>
<accession>A0ABX6B2F5</accession>
<protein>
    <submittedName>
        <fullName evidence="2">Helix-turn-helix domain-containing protein</fullName>
    </submittedName>
</protein>
<evidence type="ECO:0000256" key="1">
    <source>
        <dbReference type="SAM" id="MobiDB-lite"/>
    </source>
</evidence>
<reference evidence="2 3" key="1">
    <citation type="submission" date="2017-09" db="EMBL/GenBank/DDBJ databases">
        <authorList>
            <person name="Lee N."/>
            <person name="Cho B.-K."/>
        </authorList>
    </citation>
    <scope>NUCLEOTIDE SEQUENCE [LARGE SCALE GENOMIC DNA]</scope>
    <source>
        <strain evidence="2 3">ATCC 13879</strain>
    </source>
</reference>
<sequence length="366" mass="40340">MTLPASADGSPVAAIAQLVRADEDTVRDVIHRPDEMGPARPDPRWAEGRSRLLSIEDENFDAETAATRPTAPGKPFTHWSIRLLPRLPLGRRRAAPGRGPPAQGHRPHPGTEAATPAAVGRFNVQVVNWTKTYDCYGDAEHVPALLERLELEDNAEDWEELGYRLVLEHDLVFPAGFAALPRLVRLAQRSARARGLAGAILRRAAGHHGCDDLLADCADAIAEFRELLGRHLRSRPVDYLATFLDSLAAREEYHWSAVLGDFADDFYHLACPHCAVEVTIAIGDHGRYSAIRDWHLGDVDRRGLRPASPEELSGTGRWMHETAVRDGHEALADGIAHLFGKAECPHCASMFNIADEYTSANRPVLR</sequence>
<gene>
    <name evidence="2" type="ORF">CP972_30160</name>
</gene>
<name>A0ABX6B2F5_9ACTN</name>
<organism evidence="2 3">
    <name type="scientific">Streptomyces prasinus</name>
    <dbReference type="NCBI Taxonomy" id="67345"/>
    <lineage>
        <taxon>Bacteria</taxon>
        <taxon>Bacillati</taxon>
        <taxon>Actinomycetota</taxon>
        <taxon>Actinomycetes</taxon>
        <taxon>Kitasatosporales</taxon>
        <taxon>Streptomycetaceae</taxon>
        <taxon>Streptomyces</taxon>
    </lineage>
</organism>